<dbReference type="Gene3D" id="1.10.357.10">
    <property type="entry name" value="Tetracycline Repressor, domain 2"/>
    <property type="match status" value="1"/>
</dbReference>
<evidence type="ECO:0000256" key="2">
    <source>
        <dbReference type="ARBA" id="ARBA00023015"/>
    </source>
</evidence>
<evidence type="ECO:0000259" key="5">
    <source>
        <dbReference type="PROSITE" id="PS50977"/>
    </source>
</evidence>
<keyword evidence="4" id="KW-0804">Transcription</keyword>
<dbReference type="PROSITE" id="PS50977">
    <property type="entry name" value="HTH_TETR_2"/>
    <property type="match status" value="1"/>
</dbReference>
<protein>
    <recommendedName>
        <fullName evidence="5">HTH tetR-type domain-containing protein</fullName>
    </recommendedName>
</protein>
<dbReference type="InterPro" id="IPR050624">
    <property type="entry name" value="HTH-type_Tx_Regulator"/>
</dbReference>
<keyword evidence="3" id="KW-0238">DNA-binding</keyword>
<dbReference type="SUPFAM" id="SSF46689">
    <property type="entry name" value="Homeodomain-like"/>
    <property type="match status" value="1"/>
</dbReference>
<dbReference type="PROSITE" id="PS01081">
    <property type="entry name" value="HTH_TETR_1"/>
    <property type="match status" value="1"/>
</dbReference>
<sequence>MQTERQKEIVEAALKLITKKGIQGVTIKNLAKEIGITEPAIYRHFKSKTEILLSILNNFKEMAVMLSGLMEGYEATAIEKIRFMFTKMLELFSEAPSIVSVIFSEEIFKNEEVLKIEIVEILNLHAQTIENIISKGQLENNVREDIDKESLALIAMGSFRLLVKRWDLNNHNFNLSAEGNKLITVLSKILAK</sequence>
<feature type="domain" description="HTH tetR-type" evidence="5">
    <location>
        <begin position="3"/>
        <end position="63"/>
    </location>
</feature>
<dbReference type="PANTHER" id="PTHR43479">
    <property type="entry name" value="ACREF/ENVCD OPERON REPRESSOR-RELATED"/>
    <property type="match status" value="1"/>
</dbReference>
<evidence type="ECO:0000256" key="4">
    <source>
        <dbReference type="ARBA" id="ARBA00023163"/>
    </source>
</evidence>
<dbReference type="SUPFAM" id="SSF48498">
    <property type="entry name" value="Tetracyclin repressor-like, C-terminal domain"/>
    <property type="match status" value="1"/>
</dbReference>
<gene>
    <name evidence="6" type="ORF">MNBD_BACTEROID01-2835</name>
</gene>
<name>A0A3B0UQB1_9ZZZZ</name>
<dbReference type="InterPro" id="IPR013572">
    <property type="entry name" value="Tscrpt_reg_MAATS_C"/>
</dbReference>
<evidence type="ECO:0000256" key="3">
    <source>
        <dbReference type="ARBA" id="ARBA00023125"/>
    </source>
</evidence>
<dbReference type="EMBL" id="UOEP01000170">
    <property type="protein sequence ID" value="VAW22334.1"/>
    <property type="molecule type" value="Genomic_DNA"/>
</dbReference>
<dbReference type="InterPro" id="IPR001647">
    <property type="entry name" value="HTH_TetR"/>
</dbReference>
<accession>A0A3B0UQB1</accession>
<organism evidence="6">
    <name type="scientific">hydrothermal vent metagenome</name>
    <dbReference type="NCBI Taxonomy" id="652676"/>
    <lineage>
        <taxon>unclassified sequences</taxon>
        <taxon>metagenomes</taxon>
        <taxon>ecological metagenomes</taxon>
    </lineage>
</organism>
<evidence type="ECO:0000313" key="6">
    <source>
        <dbReference type="EMBL" id="VAW22334.1"/>
    </source>
</evidence>
<keyword evidence="1" id="KW-0678">Repressor</keyword>
<dbReference type="Pfam" id="PF00440">
    <property type="entry name" value="TetR_N"/>
    <property type="match status" value="1"/>
</dbReference>
<dbReference type="Pfam" id="PF08361">
    <property type="entry name" value="TetR_C_2"/>
    <property type="match status" value="1"/>
</dbReference>
<evidence type="ECO:0000256" key="1">
    <source>
        <dbReference type="ARBA" id="ARBA00022491"/>
    </source>
</evidence>
<reference evidence="6" key="1">
    <citation type="submission" date="2018-06" db="EMBL/GenBank/DDBJ databases">
        <authorList>
            <person name="Zhirakovskaya E."/>
        </authorList>
    </citation>
    <scope>NUCLEOTIDE SEQUENCE</scope>
</reference>
<keyword evidence="2" id="KW-0805">Transcription regulation</keyword>
<dbReference type="InterPro" id="IPR023772">
    <property type="entry name" value="DNA-bd_HTH_TetR-type_CS"/>
</dbReference>
<dbReference type="GO" id="GO:0003677">
    <property type="term" value="F:DNA binding"/>
    <property type="evidence" value="ECO:0007669"/>
    <property type="project" value="UniProtKB-KW"/>
</dbReference>
<dbReference type="InterPro" id="IPR036271">
    <property type="entry name" value="Tet_transcr_reg_TetR-rel_C_sf"/>
</dbReference>
<dbReference type="PANTHER" id="PTHR43479:SF11">
    <property type="entry name" value="ACREF_ENVCD OPERON REPRESSOR-RELATED"/>
    <property type="match status" value="1"/>
</dbReference>
<dbReference type="PRINTS" id="PR00455">
    <property type="entry name" value="HTHTETR"/>
</dbReference>
<dbReference type="InterPro" id="IPR009057">
    <property type="entry name" value="Homeodomain-like_sf"/>
</dbReference>
<dbReference type="AlphaFoldDB" id="A0A3B0UQB1"/>
<proteinExistence type="predicted"/>